<evidence type="ECO:0000256" key="1">
    <source>
        <dbReference type="ARBA" id="ARBA00022723"/>
    </source>
</evidence>
<dbReference type="FunFam" id="1.10.340.30:FF:000009">
    <property type="entry name" value="DNA-3-methyladenine glycosylase I"/>
    <property type="match status" value="1"/>
</dbReference>
<dbReference type="PANTHER" id="PTHR30037">
    <property type="entry name" value="DNA-3-METHYLADENINE GLYCOSYLASE 1"/>
    <property type="match status" value="1"/>
</dbReference>
<dbReference type="InterPro" id="IPR052891">
    <property type="entry name" value="DNA-3mA_glycosylase"/>
</dbReference>
<dbReference type="AlphaFoldDB" id="A0A549YHE2"/>
<dbReference type="SUPFAM" id="SSF48150">
    <property type="entry name" value="DNA-glycosylase"/>
    <property type="match status" value="1"/>
</dbReference>
<keyword evidence="11" id="KW-1185">Reference proteome</keyword>
<keyword evidence="3" id="KW-0378">Hydrolase</keyword>
<feature type="binding site" evidence="9">
    <location>
        <position position="179"/>
    </location>
    <ligand>
        <name>Zn(2+)</name>
        <dbReference type="ChEBI" id="CHEBI:29105"/>
    </ligand>
</feature>
<keyword evidence="2" id="KW-0227">DNA damage</keyword>
<feature type="binding site" evidence="9">
    <location>
        <position position="21"/>
    </location>
    <ligand>
        <name>Zn(2+)</name>
        <dbReference type="ChEBI" id="CHEBI:29105"/>
    </ligand>
</feature>
<dbReference type="InterPro" id="IPR011257">
    <property type="entry name" value="DNA_glycosylase"/>
</dbReference>
<dbReference type="EC" id="3.2.2.20" evidence="8"/>
<dbReference type="Pfam" id="PF03352">
    <property type="entry name" value="Adenine_glyco"/>
    <property type="match status" value="1"/>
</dbReference>
<evidence type="ECO:0000256" key="9">
    <source>
        <dbReference type="PIRSR" id="PIRSR604597-1"/>
    </source>
</evidence>
<evidence type="ECO:0000313" key="11">
    <source>
        <dbReference type="Proteomes" id="UP000319280"/>
    </source>
</evidence>
<feature type="binding site" evidence="9">
    <location>
        <position position="8"/>
    </location>
    <ligand>
        <name>Zn(2+)</name>
        <dbReference type="ChEBI" id="CHEBI:29105"/>
    </ligand>
</feature>
<proteinExistence type="predicted"/>
<evidence type="ECO:0000256" key="3">
    <source>
        <dbReference type="ARBA" id="ARBA00022801"/>
    </source>
</evidence>
<keyword evidence="4 9" id="KW-0862">Zinc</keyword>
<comment type="caution">
    <text evidence="10">The sequence shown here is derived from an EMBL/GenBank/DDBJ whole genome shotgun (WGS) entry which is preliminary data.</text>
</comment>
<dbReference type="Proteomes" id="UP000319280">
    <property type="component" value="Unassembled WGS sequence"/>
</dbReference>
<dbReference type="NCBIfam" id="TIGR00624">
    <property type="entry name" value="tag"/>
    <property type="match status" value="1"/>
</dbReference>
<accession>A0A549YHE2</accession>
<dbReference type="Gene3D" id="1.10.340.30">
    <property type="entry name" value="Hypothetical protein, domain 2"/>
    <property type="match status" value="1"/>
</dbReference>
<name>A0A549YHE2_9BACI</name>
<dbReference type="InterPro" id="IPR005019">
    <property type="entry name" value="Adenine_glyco"/>
</dbReference>
<dbReference type="GO" id="GO:0046872">
    <property type="term" value="F:metal ion binding"/>
    <property type="evidence" value="ECO:0007669"/>
    <property type="project" value="UniProtKB-KW"/>
</dbReference>
<sequence>MTDNRKRCAWVTDDPIYIDYHDREWGRPVHDDRKLFEMLSLEGAQAGLSWITILKRRDGYRKAFDYFDPEKVSTYDEHKVSELLQDAGIIRNRRKIESVIKNAHAFLNIQKEFGSFDAYIWQFTGGEPILNDWDTHADVPAYTKESKHMSKDLKKRGFTFVGPTICYAFMQATGMVNDHTKDCLLYHGKTDKQL</sequence>
<evidence type="ECO:0000256" key="4">
    <source>
        <dbReference type="ARBA" id="ARBA00022833"/>
    </source>
</evidence>
<reference evidence="10 11" key="1">
    <citation type="submission" date="2019-07" db="EMBL/GenBank/DDBJ databases">
        <title>Genomic analysis of Lentibacillus sp. NKC851-2.</title>
        <authorList>
            <person name="Oh Y.J."/>
        </authorList>
    </citation>
    <scope>NUCLEOTIDE SEQUENCE [LARGE SCALE GENOMIC DNA]</scope>
    <source>
        <strain evidence="10 11">NKC851-2</strain>
    </source>
</reference>
<evidence type="ECO:0000256" key="7">
    <source>
        <dbReference type="ARBA" id="ARBA00057608"/>
    </source>
</evidence>
<dbReference type="GO" id="GO:0006284">
    <property type="term" value="P:base-excision repair"/>
    <property type="evidence" value="ECO:0007669"/>
    <property type="project" value="InterPro"/>
</dbReference>
<comment type="function">
    <text evidence="7">Hydrolysis of the deoxyribose N-glycosidic bond to excise 3-methyladenine from the damaged DNA polymer formed by alkylation lesions.</text>
</comment>
<protein>
    <recommendedName>
        <fullName evidence="8">DNA-3-methyladenine glycosylase I</fullName>
        <ecNumber evidence="8">3.2.2.20</ecNumber>
    </recommendedName>
</protein>
<comment type="catalytic activity">
    <reaction evidence="6">
        <text>Hydrolysis of alkylated DNA, releasing 3-methyladenine.</text>
        <dbReference type="EC" id="3.2.2.20"/>
    </reaction>
</comment>
<keyword evidence="5" id="KW-0234">DNA repair</keyword>
<dbReference type="InterPro" id="IPR004597">
    <property type="entry name" value="Tag"/>
</dbReference>
<feature type="binding site" evidence="9">
    <location>
        <position position="183"/>
    </location>
    <ligand>
        <name>Zn(2+)</name>
        <dbReference type="ChEBI" id="CHEBI:29105"/>
    </ligand>
</feature>
<dbReference type="PANTHER" id="PTHR30037:SF4">
    <property type="entry name" value="DNA-3-METHYLADENINE GLYCOSYLASE I"/>
    <property type="match status" value="1"/>
</dbReference>
<evidence type="ECO:0000313" key="10">
    <source>
        <dbReference type="EMBL" id="TRM11296.1"/>
    </source>
</evidence>
<dbReference type="RefSeq" id="WP_142790448.1">
    <property type="nucleotide sequence ID" value="NZ_VJMZ01000001.1"/>
</dbReference>
<dbReference type="EMBL" id="VJMZ01000001">
    <property type="protein sequence ID" value="TRM11296.1"/>
    <property type="molecule type" value="Genomic_DNA"/>
</dbReference>
<gene>
    <name evidence="10" type="ORF">FH966_06000</name>
</gene>
<evidence type="ECO:0000256" key="6">
    <source>
        <dbReference type="ARBA" id="ARBA00052558"/>
    </source>
</evidence>
<dbReference type="GO" id="GO:0008725">
    <property type="term" value="F:DNA-3-methyladenine glycosylase activity"/>
    <property type="evidence" value="ECO:0007669"/>
    <property type="project" value="UniProtKB-EC"/>
</dbReference>
<evidence type="ECO:0000256" key="8">
    <source>
        <dbReference type="ARBA" id="ARBA00066766"/>
    </source>
</evidence>
<evidence type="ECO:0000256" key="2">
    <source>
        <dbReference type="ARBA" id="ARBA00022763"/>
    </source>
</evidence>
<evidence type="ECO:0000256" key="5">
    <source>
        <dbReference type="ARBA" id="ARBA00023204"/>
    </source>
</evidence>
<organism evidence="10 11">
    <name type="scientific">Lentibacillus cibarius</name>
    <dbReference type="NCBI Taxonomy" id="2583219"/>
    <lineage>
        <taxon>Bacteria</taxon>
        <taxon>Bacillati</taxon>
        <taxon>Bacillota</taxon>
        <taxon>Bacilli</taxon>
        <taxon>Bacillales</taxon>
        <taxon>Bacillaceae</taxon>
        <taxon>Lentibacillus</taxon>
    </lineage>
</organism>
<keyword evidence="1 9" id="KW-0479">Metal-binding</keyword>